<feature type="region of interest" description="Disordered" evidence="1">
    <location>
        <begin position="27"/>
        <end position="64"/>
    </location>
</feature>
<keyword evidence="4" id="KW-1185">Reference proteome</keyword>
<dbReference type="PROSITE" id="PS51257">
    <property type="entry name" value="PROKAR_LIPOPROTEIN"/>
    <property type="match status" value="1"/>
</dbReference>
<accession>A0ABN3IB19</accession>
<evidence type="ECO:0000256" key="2">
    <source>
        <dbReference type="SAM" id="SignalP"/>
    </source>
</evidence>
<feature type="signal peptide" evidence="2">
    <location>
        <begin position="1"/>
        <end position="31"/>
    </location>
</feature>
<feature type="chain" id="PRO_5047434155" description="DUF4352 domain-containing protein" evidence="2">
    <location>
        <begin position="32"/>
        <end position="242"/>
    </location>
</feature>
<proteinExistence type="predicted"/>
<evidence type="ECO:0000313" key="4">
    <source>
        <dbReference type="Proteomes" id="UP001501231"/>
    </source>
</evidence>
<organism evidence="3 4">
    <name type="scientific">Actinomadura vinacea</name>
    <dbReference type="NCBI Taxonomy" id="115336"/>
    <lineage>
        <taxon>Bacteria</taxon>
        <taxon>Bacillati</taxon>
        <taxon>Actinomycetota</taxon>
        <taxon>Actinomycetes</taxon>
        <taxon>Streptosporangiales</taxon>
        <taxon>Thermomonosporaceae</taxon>
        <taxon>Actinomadura</taxon>
    </lineage>
</organism>
<dbReference type="RefSeq" id="WP_344586301.1">
    <property type="nucleotide sequence ID" value="NZ_BAAARW010000001.1"/>
</dbReference>
<evidence type="ECO:0000313" key="3">
    <source>
        <dbReference type="EMBL" id="GAA2398611.1"/>
    </source>
</evidence>
<keyword evidence="2" id="KW-0732">Signal</keyword>
<feature type="compositionally biased region" description="Pro residues" evidence="1">
    <location>
        <begin position="32"/>
        <end position="42"/>
    </location>
</feature>
<dbReference type="EMBL" id="BAAARW010000001">
    <property type="protein sequence ID" value="GAA2398611.1"/>
    <property type="molecule type" value="Genomic_DNA"/>
</dbReference>
<sequence length="242" mass="25949">MSGYSERRWITAVAATLVPGLLAGCSGGDSAAPPPSSPPAKAPTPARTLPRGATATPPTQPLRLTKKMTRPGTRLRFGQKAIVPIRDYHPLPKTFAEGVLGIVVKRLRQAPGSKINGNFDDSGRAVLKRSTAFYAEIVITNESGNPMSLSLPDFEGRRSGGEPNDVSLLGGELPGCPENPSPDSFDHKGARWVTCKLWASTSSSPLREIHYLAPPYGKNAQHPNSPAPDFNQHYELGAIIWH</sequence>
<name>A0ABN3IB19_9ACTN</name>
<gene>
    <name evidence="3" type="ORF">GCM10010191_01700</name>
</gene>
<reference evidence="3 4" key="1">
    <citation type="journal article" date="2019" name="Int. J. Syst. Evol. Microbiol.">
        <title>The Global Catalogue of Microorganisms (GCM) 10K type strain sequencing project: providing services to taxonomists for standard genome sequencing and annotation.</title>
        <authorList>
            <consortium name="The Broad Institute Genomics Platform"/>
            <consortium name="The Broad Institute Genome Sequencing Center for Infectious Disease"/>
            <person name="Wu L."/>
            <person name="Ma J."/>
        </authorList>
    </citation>
    <scope>NUCLEOTIDE SEQUENCE [LARGE SCALE GENOMIC DNA]</scope>
    <source>
        <strain evidence="3 4">JCM 3325</strain>
    </source>
</reference>
<evidence type="ECO:0008006" key="5">
    <source>
        <dbReference type="Google" id="ProtNLM"/>
    </source>
</evidence>
<comment type="caution">
    <text evidence="3">The sequence shown here is derived from an EMBL/GenBank/DDBJ whole genome shotgun (WGS) entry which is preliminary data.</text>
</comment>
<dbReference type="Proteomes" id="UP001501231">
    <property type="component" value="Unassembled WGS sequence"/>
</dbReference>
<protein>
    <recommendedName>
        <fullName evidence="5">DUF4352 domain-containing protein</fullName>
    </recommendedName>
</protein>
<evidence type="ECO:0000256" key="1">
    <source>
        <dbReference type="SAM" id="MobiDB-lite"/>
    </source>
</evidence>